<evidence type="ECO:0000313" key="1">
    <source>
        <dbReference type="EMBL" id="KAK4180811.1"/>
    </source>
</evidence>
<gene>
    <name evidence="1" type="ORF">QBC36DRAFT_352710</name>
</gene>
<accession>A0AAN6WGJ7</accession>
<reference evidence="1" key="2">
    <citation type="submission" date="2023-05" db="EMBL/GenBank/DDBJ databases">
        <authorList>
            <consortium name="Lawrence Berkeley National Laboratory"/>
            <person name="Steindorff A."/>
            <person name="Hensen N."/>
            <person name="Bonometti L."/>
            <person name="Westerberg I."/>
            <person name="Brannstrom I.O."/>
            <person name="Guillou S."/>
            <person name="Cros-Aarteil S."/>
            <person name="Calhoun S."/>
            <person name="Haridas S."/>
            <person name="Kuo A."/>
            <person name="Mondo S."/>
            <person name="Pangilinan J."/>
            <person name="Riley R."/>
            <person name="Labutti K."/>
            <person name="Andreopoulos B."/>
            <person name="Lipzen A."/>
            <person name="Chen C."/>
            <person name="Yanf M."/>
            <person name="Daum C."/>
            <person name="Ng V."/>
            <person name="Clum A."/>
            <person name="Ohm R."/>
            <person name="Martin F."/>
            <person name="Silar P."/>
            <person name="Natvig D."/>
            <person name="Lalanne C."/>
            <person name="Gautier V."/>
            <person name="Ament-Velasquez S.L."/>
            <person name="Kruys A."/>
            <person name="Hutchinson M.I."/>
            <person name="Powell A.J."/>
            <person name="Barry K."/>
            <person name="Miller A.N."/>
            <person name="Grigoriev I.V."/>
            <person name="Debuchy R."/>
            <person name="Gladieux P."/>
            <person name="Thoren M.H."/>
            <person name="Johannesson H."/>
        </authorList>
    </citation>
    <scope>NUCLEOTIDE SEQUENCE</scope>
    <source>
        <strain evidence="1">CBS 892.96</strain>
    </source>
</reference>
<reference evidence="1" key="1">
    <citation type="journal article" date="2023" name="Mol. Phylogenet. Evol.">
        <title>Genome-scale phylogeny and comparative genomics of the fungal order Sordariales.</title>
        <authorList>
            <person name="Hensen N."/>
            <person name="Bonometti L."/>
            <person name="Westerberg I."/>
            <person name="Brannstrom I.O."/>
            <person name="Guillou S."/>
            <person name="Cros-Aarteil S."/>
            <person name="Calhoun S."/>
            <person name="Haridas S."/>
            <person name="Kuo A."/>
            <person name="Mondo S."/>
            <person name="Pangilinan J."/>
            <person name="Riley R."/>
            <person name="LaButti K."/>
            <person name="Andreopoulos B."/>
            <person name="Lipzen A."/>
            <person name="Chen C."/>
            <person name="Yan M."/>
            <person name="Daum C."/>
            <person name="Ng V."/>
            <person name="Clum A."/>
            <person name="Steindorff A."/>
            <person name="Ohm R.A."/>
            <person name="Martin F."/>
            <person name="Silar P."/>
            <person name="Natvig D.O."/>
            <person name="Lalanne C."/>
            <person name="Gautier V."/>
            <person name="Ament-Velasquez S.L."/>
            <person name="Kruys A."/>
            <person name="Hutchinson M.I."/>
            <person name="Powell A.J."/>
            <person name="Barry K."/>
            <person name="Miller A.N."/>
            <person name="Grigoriev I.V."/>
            <person name="Debuchy R."/>
            <person name="Gladieux P."/>
            <person name="Hiltunen Thoren M."/>
            <person name="Johannesson H."/>
        </authorList>
    </citation>
    <scope>NUCLEOTIDE SEQUENCE</scope>
    <source>
        <strain evidence="1">CBS 892.96</strain>
    </source>
</reference>
<name>A0AAN6WGJ7_9PEZI</name>
<keyword evidence="2" id="KW-1185">Reference proteome</keyword>
<proteinExistence type="predicted"/>
<sequence length="301" mass="33504">MMATLVAMNNLTAPVAPLCNDAINPTRQSCSVTARTLSIHAECSGETSATLDRIGVPADSWNANASLSEAVADRNDTSSFCVGQGTARKLCVELLASFPNIYGALCQARIHVLPRMWQTFHSGVGMTDDQGFWAYGWKTQNGTSPPTLDRSTFSVFNPISTEFRSINGSDYHGYRPAILLNRICTEHHKSPYDFNLSDYYRPNTLYQNLFAYYFLGEKARNKAESVARQNEANFDMATLPAFAQWPNASGLVFTYTDTVPIYFYDLRVLLVLLVPFLATLFGTWSRWQVGNIKDEVIATTP</sequence>
<evidence type="ECO:0000313" key="2">
    <source>
        <dbReference type="Proteomes" id="UP001302321"/>
    </source>
</evidence>
<protein>
    <submittedName>
        <fullName evidence="1">Uncharacterized protein</fullName>
    </submittedName>
</protein>
<dbReference type="EMBL" id="MU866094">
    <property type="protein sequence ID" value="KAK4180811.1"/>
    <property type="molecule type" value="Genomic_DNA"/>
</dbReference>
<comment type="caution">
    <text evidence="1">The sequence shown here is derived from an EMBL/GenBank/DDBJ whole genome shotgun (WGS) entry which is preliminary data.</text>
</comment>
<organism evidence="1 2">
    <name type="scientific">Triangularia setosa</name>
    <dbReference type="NCBI Taxonomy" id="2587417"/>
    <lineage>
        <taxon>Eukaryota</taxon>
        <taxon>Fungi</taxon>
        <taxon>Dikarya</taxon>
        <taxon>Ascomycota</taxon>
        <taxon>Pezizomycotina</taxon>
        <taxon>Sordariomycetes</taxon>
        <taxon>Sordariomycetidae</taxon>
        <taxon>Sordariales</taxon>
        <taxon>Podosporaceae</taxon>
        <taxon>Triangularia</taxon>
    </lineage>
</organism>
<dbReference type="AlphaFoldDB" id="A0AAN6WGJ7"/>
<dbReference type="Proteomes" id="UP001302321">
    <property type="component" value="Unassembled WGS sequence"/>
</dbReference>